<feature type="compositionally biased region" description="Basic and acidic residues" evidence="1">
    <location>
        <begin position="17"/>
        <end position="31"/>
    </location>
</feature>
<sequence>MSSERLPGPSNVPPPPRRGDSSVHDLSRATGEDGGGSAFRRALGSPRTHETVRALVDAGGQMRIAELQDRAGVSFLQFTAVLAELTEDGLVTVKGPPGDEVVHLYREV</sequence>
<evidence type="ECO:0000313" key="3">
    <source>
        <dbReference type="Proteomes" id="UP000579153"/>
    </source>
</evidence>
<comment type="caution">
    <text evidence="2">The sequence shown here is derived from an EMBL/GenBank/DDBJ whole genome shotgun (WGS) entry which is preliminary data.</text>
</comment>
<evidence type="ECO:0000256" key="1">
    <source>
        <dbReference type="SAM" id="MobiDB-lite"/>
    </source>
</evidence>
<feature type="region of interest" description="Disordered" evidence="1">
    <location>
        <begin position="1"/>
        <end position="48"/>
    </location>
</feature>
<dbReference type="EMBL" id="JACHMB010000001">
    <property type="protein sequence ID" value="MBB5782591.1"/>
    <property type="molecule type" value="Genomic_DNA"/>
</dbReference>
<dbReference type="SUPFAM" id="SSF46785">
    <property type="entry name" value="Winged helix' DNA-binding domain"/>
    <property type="match status" value="1"/>
</dbReference>
<accession>A0A7W9LG51</accession>
<dbReference type="RefSeq" id="WP_185075651.1">
    <property type="nucleotide sequence ID" value="NZ_JACHMB010000001.1"/>
</dbReference>
<dbReference type="Proteomes" id="UP000579153">
    <property type="component" value="Unassembled WGS sequence"/>
</dbReference>
<name>A0A7W9LG51_9ACTN</name>
<dbReference type="AlphaFoldDB" id="A0A7W9LG51"/>
<reference evidence="2 3" key="1">
    <citation type="submission" date="2020-08" db="EMBL/GenBank/DDBJ databases">
        <title>Sequencing the genomes of 1000 actinobacteria strains.</title>
        <authorList>
            <person name="Klenk H.-P."/>
        </authorList>
    </citation>
    <scope>NUCLEOTIDE SEQUENCE [LARGE SCALE GENOMIC DNA]</scope>
    <source>
        <strain evidence="2 3">DSM 45507</strain>
    </source>
</reference>
<organism evidence="2 3">
    <name type="scientific">Nonomuraea jabiensis</name>
    <dbReference type="NCBI Taxonomy" id="882448"/>
    <lineage>
        <taxon>Bacteria</taxon>
        <taxon>Bacillati</taxon>
        <taxon>Actinomycetota</taxon>
        <taxon>Actinomycetes</taxon>
        <taxon>Streptosporangiales</taxon>
        <taxon>Streptosporangiaceae</taxon>
        <taxon>Nonomuraea</taxon>
    </lineage>
</organism>
<proteinExistence type="predicted"/>
<protein>
    <submittedName>
        <fullName evidence="2">Uncharacterized protein</fullName>
    </submittedName>
</protein>
<gene>
    <name evidence="2" type="ORF">HD596_009347</name>
</gene>
<dbReference type="InterPro" id="IPR036390">
    <property type="entry name" value="WH_DNA-bd_sf"/>
</dbReference>
<evidence type="ECO:0000313" key="2">
    <source>
        <dbReference type="EMBL" id="MBB5782591.1"/>
    </source>
</evidence>
<keyword evidence="3" id="KW-1185">Reference proteome</keyword>